<feature type="transmembrane region" description="Helical" evidence="8">
    <location>
        <begin position="9"/>
        <end position="27"/>
    </location>
</feature>
<dbReference type="GO" id="GO:0005886">
    <property type="term" value="C:plasma membrane"/>
    <property type="evidence" value="ECO:0007669"/>
    <property type="project" value="UniProtKB-SubCell"/>
</dbReference>
<evidence type="ECO:0000256" key="2">
    <source>
        <dbReference type="ARBA" id="ARBA00022448"/>
    </source>
</evidence>
<dbReference type="GO" id="GO:0015138">
    <property type="term" value="F:fumarate transmembrane transporter activity"/>
    <property type="evidence" value="ECO:0007669"/>
    <property type="project" value="TreeGrafter"/>
</dbReference>
<dbReference type="InterPro" id="IPR001991">
    <property type="entry name" value="Na-dicarboxylate_symporter"/>
</dbReference>
<dbReference type="PROSITE" id="PS00713">
    <property type="entry name" value="NA_DICARBOXYL_SYMP_1"/>
    <property type="match status" value="1"/>
</dbReference>
<evidence type="ECO:0000256" key="5">
    <source>
        <dbReference type="ARBA" id="ARBA00022847"/>
    </source>
</evidence>
<dbReference type="SUPFAM" id="SSF118215">
    <property type="entry name" value="Proton glutamate symport protein"/>
    <property type="match status" value="1"/>
</dbReference>
<evidence type="ECO:0000256" key="3">
    <source>
        <dbReference type="ARBA" id="ARBA00022475"/>
    </source>
</evidence>
<keyword evidence="7 8" id="KW-0472">Membrane</keyword>
<feature type="transmembrane region" description="Helical" evidence="8">
    <location>
        <begin position="228"/>
        <end position="249"/>
    </location>
</feature>
<dbReference type="Gene3D" id="1.10.3860.10">
    <property type="entry name" value="Sodium:dicarboxylate symporter"/>
    <property type="match status" value="1"/>
</dbReference>
<feature type="transmembrane region" description="Helical" evidence="8">
    <location>
        <begin position="84"/>
        <end position="106"/>
    </location>
</feature>
<name>A0A4R6YYB8_9GAMM</name>
<sequence>MWRHAYKQLYVQVLIAVALGIALGHFYPSLDAVTPGLGEKMRPLGDAFISLVKMVIGPVIFLTIVVGMARMGDLRHSGRIGLKALIYFEVLTTLALVIGLLVANLAQPGAGMEIHPGDLSPDKTEAYRQAAKDSSIIGFILGIIPKTLVSAFTGDNLLQVLLVAVLFGVAMTHAGAPGRRVLDLFDDVSHVLFKIVAIVMRAAPIGAFGAMAFTVGKFGLGTLVSLGWLMLSVYLTCFLFVFLVLGLIAHWSGFSLWRFLVFIRGEILLVAGTSSSESALPRMLQRLEEAGCDRSVVGLVLPTGYSFNLDGTCIYLTMASIFIAQAVGVDLSLKDELVLIGVLLLTSKGAAGITGAGLTTLIATLAALNGKVPVEGVALVIGVDRFMSEARAITNVIGNGVATMVVARWEGLRDDARMHAAFARGPQDQPLNEPAPLPG</sequence>
<dbReference type="PANTHER" id="PTHR42865">
    <property type="entry name" value="PROTON/GLUTAMATE-ASPARTATE SYMPORTER"/>
    <property type="match status" value="1"/>
</dbReference>
<evidence type="ECO:0000256" key="4">
    <source>
        <dbReference type="ARBA" id="ARBA00022692"/>
    </source>
</evidence>
<feature type="transmembrane region" description="Helical" evidence="8">
    <location>
        <begin position="156"/>
        <end position="175"/>
    </location>
</feature>
<dbReference type="GO" id="GO:0070778">
    <property type="term" value="P:L-aspartate transmembrane transport"/>
    <property type="evidence" value="ECO:0007669"/>
    <property type="project" value="TreeGrafter"/>
</dbReference>
<dbReference type="GO" id="GO:0015141">
    <property type="term" value="F:succinate transmembrane transporter activity"/>
    <property type="evidence" value="ECO:0007669"/>
    <property type="project" value="TreeGrafter"/>
</dbReference>
<dbReference type="NCBIfam" id="NF002461">
    <property type="entry name" value="PRK01663.1"/>
    <property type="match status" value="1"/>
</dbReference>
<feature type="transmembrane region" description="Helical" evidence="8">
    <location>
        <begin position="195"/>
        <end position="216"/>
    </location>
</feature>
<evidence type="ECO:0000256" key="8">
    <source>
        <dbReference type="SAM" id="Phobius"/>
    </source>
</evidence>
<dbReference type="PRINTS" id="PR00173">
    <property type="entry name" value="EDTRNSPORT"/>
</dbReference>
<evidence type="ECO:0000313" key="9">
    <source>
        <dbReference type="EMBL" id="TDR44009.1"/>
    </source>
</evidence>
<protein>
    <submittedName>
        <fullName evidence="9">Na+/H+-dicarboxylate symporter</fullName>
    </submittedName>
</protein>
<dbReference type="InterPro" id="IPR036458">
    <property type="entry name" value="Na:dicarbo_symporter_sf"/>
</dbReference>
<comment type="subcellular location">
    <subcellularLocation>
        <location evidence="1">Cell membrane</location>
        <topology evidence="1">Multi-pass membrane protein</topology>
    </subcellularLocation>
</comment>
<comment type="caution">
    <text evidence="9">The sequence shown here is derived from an EMBL/GenBank/DDBJ whole genome shotgun (WGS) entry which is preliminary data.</text>
</comment>
<dbReference type="OrthoDB" id="9766690at2"/>
<keyword evidence="2" id="KW-0813">Transport</keyword>
<evidence type="ECO:0000256" key="7">
    <source>
        <dbReference type="ARBA" id="ARBA00023136"/>
    </source>
</evidence>
<dbReference type="PANTHER" id="PTHR42865:SF1">
    <property type="entry name" value="AEROBIC C4-DICARBOXYLATE TRANSPORT PROTEIN"/>
    <property type="match status" value="1"/>
</dbReference>
<dbReference type="Proteomes" id="UP000295293">
    <property type="component" value="Unassembled WGS sequence"/>
</dbReference>
<dbReference type="InterPro" id="IPR018107">
    <property type="entry name" value="Na-dicarboxylate_symporter_CS"/>
</dbReference>
<dbReference type="EMBL" id="SNZH01000006">
    <property type="protein sequence ID" value="TDR44009.1"/>
    <property type="molecule type" value="Genomic_DNA"/>
</dbReference>
<gene>
    <name evidence="9" type="ORF">DFR29_106155</name>
</gene>
<keyword evidence="10" id="KW-1185">Reference proteome</keyword>
<dbReference type="PROSITE" id="PS00714">
    <property type="entry name" value="NA_DICARBOXYL_SYMP_2"/>
    <property type="match status" value="1"/>
</dbReference>
<evidence type="ECO:0000313" key="10">
    <source>
        <dbReference type="Proteomes" id="UP000295293"/>
    </source>
</evidence>
<evidence type="ECO:0000256" key="1">
    <source>
        <dbReference type="ARBA" id="ARBA00004651"/>
    </source>
</evidence>
<dbReference type="RefSeq" id="WP_133818752.1">
    <property type="nucleotide sequence ID" value="NZ_SNZH01000006.1"/>
</dbReference>
<keyword evidence="5" id="KW-0769">Symport</keyword>
<keyword evidence="3" id="KW-1003">Cell membrane</keyword>
<dbReference type="AlphaFoldDB" id="A0A4R6YYB8"/>
<dbReference type="GO" id="GO:0015366">
    <property type="term" value="F:malate:proton symporter activity"/>
    <property type="evidence" value="ECO:0007669"/>
    <property type="project" value="TreeGrafter"/>
</dbReference>
<organism evidence="9 10">
    <name type="scientific">Tahibacter aquaticus</name>
    <dbReference type="NCBI Taxonomy" id="520092"/>
    <lineage>
        <taxon>Bacteria</taxon>
        <taxon>Pseudomonadati</taxon>
        <taxon>Pseudomonadota</taxon>
        <taxon>Gammaproteobacteria</taxon>
        <taxon>Lysobacterales</taxon>
        <taxon>Rhodanobacteraceae</taxon>
        <taxon>Tahibacter</taxon>
    </lineage>
</organism>
<dbReference type="Pfam" id="PF00375">
    <property type="entry name" value="SDF"/>
    <property type="match status" value="1"/>
</dbReference>
<evidence type="ECO:0000256" key="6">
    <source>
        <dbReference type="ARBA" id="ARBA00022989"/>
    </source>
</evidence>
<feature type="transmembrane region" description="Helical" evidence="8">
    <location>
        <begin position="47"/>
        <end position="72"/>
    </location>
</feature>
<keyword evidence="6 8" id="KW-1133">Transmembrane helix</keyword>
<proteinExistence type="predicted"/>
<keyword evidence="4 8" id="KW-0812">Transmembrane</keyword>
<reference evidence="9 10" key="1">
    <citation type="submission" date="2019-03" db="EMBL/GenBank/DDBJ databases">
        <title>Genomic Encyclopedia of Type Strains, Phase IV (KMG-IV): sequencing the most valuable type-strain genomes for metagenomic binning, comparative biology and taxonomic classification.</title>
        <authorList>
            <person name="Goeker M."/>
        </authorList>
    </citation>
    <scope>NUCLEOTIDE SEQUENCE [LARGE SCALE GENOMIC DNA]</scope>
    <source>
        <strain evidence="9 10">DSM 21667</strain>
    </source>
</reference>
<accession>A0A4R6YYB8</accession>
<dbReference type="FunFam" id="1.10.3860.10:FF:000001">
    <property type="entry name" value="C4-dicarboxylate transport protein"/>
    <property type="match status" value="1"/>
</dbReference>